<proteinExistence type="predicted"/>
<feature type="transmembrane region" description="Helical" evidence="1">
    <location>
        <begin position="74"/>
        <end position="93"/>
    </location>
</feature>
<dbReference type="AlphaFoldDB" id="F4XRA7"/>
<feature type="transmembrane region" description="Helical" evidence="1">
    <location>
        <begin position="105"/>
        <end position="123"/>
    </location>
</feature>
<dbReference type="EMBL" id="GL890885">
    <property type="protein sequence ID" value="EGJ32875.1"/>
    <property type="molecule type" value="Genomic_DNA"/>
</dbReference>
<accession>F4XRA7</accession>
<keyword evidence="1" id="KW-0472">Membrane</keyword>
<keyword evidence="1" id="KW-1133">Transmembrane helix</keyword>
<sequence length="155" mass="17956">MFVKAKETSLLDSYVPHHVRYYMMIFMSMFILFIAWFNRQQFHQLQVLETSANNIREALKDTILRLHSVMKASMLSDTIGAPIIVSWITYVQLYWDSAFVWDHRLLILAGITLSSIPIIYFIARQGQYGKYGGHLNELQQCLSELSSAASENEKT</sequence>
<keyword evidence="1" id="KW-0812">Transmembrane</keyword>
<dbReference type="HOGENOM" id="CLU_1693506_0_0_3"/>
<feature type="transmembrane region" description="Helical" evidence="1">
    <location>
        <begin position="20"/>
        <end position="37"/>
    </location>
</feature>
<evidence type="ECO:0000256" key="1">
    <source>
        <dbReference type="SAM" id="Phobius"/>
    </source>
</evidence>
<reference evidence="3" key="1">
    <citation type="journal article" date="2011" name="Proc. Natl. Acad. Sci. U.S.A.">
        <title>Genomic insights into the physiology and ecology of the marine filamentous cyanobacterium Lyngbya majuscula.</title>
        <authorList>
            <person name="Jones A.C."/>
            <person name="Monroe E.A."/>
            <person name="Podell S."/>
            <person name="Hess W.R."/>
            <person name="Klages S."/>
            <person name="Esquenazi E."/>
            <person name="Niessen S."/>
            <person name="Hoover H."/>
            <person name="Rothmann M."/>
            <person name="Lasken R.S."/>
            <person name="Yates J.R.III."/>
            <person name="Reinhardt R."/>
            <person name="Kube M."/>
            <person name="Burkart M.D."/>
            <person name="Allen E.E."/>
            <person name="Dorrestein P.C."/>
            <person name="Gerwick W.H."/>
            <person name="Gerwick L."/>
        </authorList>
    </citation>
    <scope>NUCLEOTIDE SEQUENCE [LARGE SCALE GENOMIC DNA]</scope>
    <source>
        <strain evidence="3">3L</strain>
    </source>
</reference>
<dbReference type="Proteomes" id="UP000003959">
    <property type="component" value="Unassembled WGS sequence"/>
</dbReference>
<gene>
    <name evidence="2" type="ORF">LYNGBM3L_70710</name>
</gene>
<evidence type="ECO:0000313" key="3">
    <source>
        <dbReference type="Proteomes" id="UP000003959"/>
    </source>
</evidence>
<keyword evidence="3" id="KW-1185">Reference proteome</keyword>
<protein>
    <submittedName>
        <fullName evidence="2">Uncharacterized protein</fullName>
    </submittedName>
</protein>
<evidence type="ECO:0000313" key="2">
    <source>
        <dbReference type="EMBL" id="EGJ32875.1"/>
    </source>
</evidence>
<organism evidence="2 3">
    <name type="scientific">Moorena producens 3L</name>
    <dbReference type="NCBI Taxonomy" id="489825"/>
    <lineage>
        <taxon>Bacteria</taxon>
        <taxon>Bacillati</taxon>
        <taxon>Cyanobacteriota</taxon>
        <taxon>Cyanophyceae</taxon>
        <taxon>Coleofasciculales</taxon>
        <taxon>Coleofasciculaceae</taxon>
        <taxon>Moorena</taxon>
    </lineage>
</organism>
<name>F4XRA7_9CYAN</name>